<evidence type="ECO:0000256" key="1">
    <source>
        <dbReference type="ARBA" id="ARBA00022801"/>
    </source>
</evidence>
<reference evidence="4 5" key="1">
    <citation type="submission" date="2019-10" db="EMBL/GenBank/DDBJ databases">
        <title>Whole genome shotgun sequence of Acrocarpospora pleiomorpha NBRC 16267.</title>
        <authorList>
            <person name="Ichikawa N."/>
            <person name="Kimura A."/>
            <person name="Kitahashi Y."/>
            <person name="Komaki H."/>
            <person name="Oguchi A."/>
        </authorList>
    </citation>
    <scope>NUCLEOTIDE SEQUENCE [LARGE SCALE GENOMIC DNA]</scope>
    <source>
        <strain evidence="4 5">NBRC 16267</strain>
    </source>
</reference>
<dbReference type="Pfam" id="PF04203">
    <property type="entry name" value="Sortase"/>
    <property type="match status" value="1"/>
</dbReference>
<feature type="region of interest" description="Disordered" evidence="2">
    <location>
        <begin position="1"/>
        <end position="35"/>
    </location>
</feature>
<dbReference type="Gene3D" id="2.40.260.10">
    <property type="entry name" value="Sortase"/>
    <property type="match status" value="1"/>
</dbReference>
<feature type="transmembrane region" description="Helical" evidence="3">
    <location>
        <begin position="59"/>
        <end position="80"/>
    </location>
</feature>
<keyword evidence="3" id="KW-1133">Transmembrane helix</keyword>
<organism evidence="4 5">
    <name type="scientific">Acrocarpospora pleiomorpha</name>
    <dbReference type="NCBI Taxonomy" id="90975"/>
    <lineage>
        <taxon>Bacteria</taxon>
        <taxon>Bacillati</taxon>
        <taxon>Actinomycetota</taxon>
        <taxon>Actinomycetes</taxon>
        <taxon>Streptosporangiales</taxon>
        <taxon>Streptosporangiaceae</taxon>
        <taxon>Acrocarpospora</taxon>
    </lineage>
</organism>
<dbReference type="AlphaFoldDB" id="A0A5M3XKB4"/>
<comment type="caution">
    <text evidence="4">The sequence shown here is derived from an EMBL/GenBank/DDBJ whole genome shotgun (WGS) entry which is preliminary data.</text>
</comment>
<accession>A0A5M3XKB4</accession>
<dbReference type="Proteomes" id="UP000377595">
    <property type="component" value="Unassembled WGS sequence"/>
</dbReference>
<keyword evidence="5" id="KW-1185">Reference proteome</keyword>
<dbReference type="GO" id="GO:0016787">
    <property type="term" value="F:hydrolase activity"/>
    <property type="evidence" value="ECO:0007669"/>
    <property type="project" value="UniProtKB-KW"/>
</dbReference>
<dbReference type="OrthoDB" id="525039at2"/>
<keyword evidence="1" id="KW-0378">Hydrolase</keyword>
<evidence type="ECO:0000313" key="4">
    <source>
        <dbReference type="EMBL" id="GES18548.1"/>
    </source>
</evidence>
<protein>
    <recommendedName>
        <fullName evidence="6">Class F sortase</fullName>
    </recommendedName>
</protein>
<keyword evidence="3" id="KW-0472">Membrane</keyword>
<gene>
    <name evidence="4" type="ORF">Aple_014430</name>
</gene>
<dbReference type="SUPFAM" id="SSF63817">
    <property type="entry name" value="Sortase"/>
    <property type="match status" value="1"/>
</dbReference>
<proteinExistence type="predicted"/>
<name>A0A5M3XKB4_9ACTN</name>
<dbReference type="InterPro" id="IPR023365">
    <property type="entry name" value="Sortase_dom-sf"/>
</dbReference>
<dbReference type="NCBIfam" id="NF033748">
    <property type="entry name" value="class_F_sortase"/>
    <property type="match status" value="1"/>
</dbReference>
<dbReference type="CDD" id="cd05829">
    <property type="entry name" value="Sortase_F"/>
    <property type="match status" value="1"/>
</dbReference>
<sequence length="293" mass="30785">MNTIGEQPLEPGEREPRAEQGPDPRWDEQASDPRPDGWFARYWRSAAEPAPGLLGPVRLVLMLGTVAAVVTALVGVVLVASEPSDTAVRESLGVVNPPGPAGVLTFPNEVGPGGPGAVLTAAIADAPPPEPAGQPAEPVAEANPTRLVIPGIKVDAPLRPVGVTKRREIEVPPLSAPNLAGWFKYGPTPGEQGPAVIVGHVNVRGGPAVFQRLRELARGHVVKIGRADGSVVTFTVDGVEQVSKTRFPTERVYGNTAHPALRLITCGGVYNRKTHSYTDNLIVYATLTSVTST</sequence>
<evidence type="ECO:0000313" key="5">
    <source>
        <dbReference type="Proteomes" id="UP000377595"/>
    </source>
</evidence>
<evidence type="ECO:0000256" key="3">
    <source>
        <dbReference type="SAM" id="Phobius"/>
    </source>
</evidence>
<feature type="compositionally biased region" description="Basic and acidic residues" evidence="2">
    <location>
        <begin position="11"/>
        <end position="35"/>
    </location>
</feature>
<keyword evidence="3" id="KW-0812">Transmembrane</keyword>
<dbReference type="InterPro" id="IPR005754">
    <property type="entry name" value="Sortase"/>
</dbReference>
<evidence type="ECO:0008006" key="6">
    <source>
        <dbReference type="Google" id="ProtNLM"/>
    </source>
</evidence>
<dbReference type="RefSeq" id="WP_155343663.1">
    <property type="nucleotide sequence ID" value="NZ_BAAAHM010000010.1"/>
</dbReference>
<dbReference type="InterPro" id="IPR042001">
    <property type="entry name" value="Sortase_F"/>
</dbReference>
<dbReference type="EMBL" id="BLAF01000007">
    <property type="protein sequence ID" value="GES18548.1"/>
    <property type="molecule type" value="Genomic_DNA"/>
</dbReference>
<evidence type="ECO:0000256" key="2">
    <source>
        <dbReference type="SAM" id="MobiDB-lite"/>
    </source>
</evidence>